<reference evidence="13" key="1">
    <citation type="submission" date="2021-01" db="UniProtKB">
        <authorList>
            <consortium name="EnsemblMetazoa"/>
        </authorList>
    </citation>
    <scope>IDENTIFICATION</scope>
</reference>
<evidence type="ECO:0000256" key="2">
    <source>
        <dbReference type="ARBA" id="ARBA00022763"/>
    </source>
</evidence>
<dbReference type="InParanoid" id="A0A7M7KGP8"/>
<evidence type="ECO:0000256" key="5">
    <source>
        <dbReference type="ARBA" id="ARBA00023015"/>
    </source>
</evidence>
<comment type="subcellular location">
    <subcellularLocation>
        <location evidence="1">Nucleus</location>
    </subcellularLocation>
</comment>
<proteinExistence type="predicted"/>
<keyword evidence="3" id="KW-0156">Chromatin regulator</keyword>
<dbReference type="FunFam" id="2.30.30.140:FF:000024">
    <property type="entry name" value="Mortality factor 4-like protein 1"/>
    <property type="match status" value="1"/>
</dbReference>
<dbReference type="GO" id="GO:0006325">
    <property type="term" value="P:chromatin organization"/>
    <property type="evidence" value="ECO:0007669"/>
    <property type="project" value="UniProtKB-KW"/>
</dbReference>
<dbReference type="PANTHER" id="PTHR10880:SF48">
    <property type="entry name" value="MORTALITY FACTOR 4 LIKE 2"/>
    <property type="match status" value="1"/>
</dbReference>
<dbReference type="FunCoup" id="A0A7M7KGP8">
    <property type="interactions" value="1466"/>
</dbReference>
<evidence type="ECO:0000256" key="4">
    <source>
        <dbReference type="ARBA" id="ARBA00022990"/>
    </source>
</evidence>
<dbReference type="InterPro" id="IPR016197">
    <property type="entry name" value="Chromo-like_dom_sf"/>
</dbReference>
<dbReference type="PROSITE" id="PS51640">
    <property type="entry name" value="MRG"/>
    <property type="match status" value="1"/>
</dbReference>
<evidence type="ECO:0000256" key="1">
    <source>
        <dbReference type="ARBA" id="ARBA00004123"/>
    </source>
</evidence>
<keyword evidence="8" id="KW-0234">DNA repair</keyword>
<feature type="compositionally biased region" description="Basic and acidic residues" evidence="11">
    <location>
        <begin position="81"/>
        <end position="93"/>
    </location>
</feature>
<dbReference type="GO" id="GO:0006355">
    <property type="term" value="P:regulation of DNA-templated transcription"/>
    <property type="evidence" value="ECO:0007669"/>
    <property type="project" value="InterPro"/>
</dbReference>
<dbReference type="SUPFAM" id="SSF54160">
    <property type="entry name" value="Chromo domain-like"/>
    <property type="match status" value="1"/>
</dbReference>
<keyword evidence="2" id="KW-0227">DNA damage</keyword>
<sequence>MAPALKFKFQENEKVLCFHGPSLYDAKCIKAQVKDKTNHYFVHYLGWNNKWDEWVPENRVLKVNEANLAKQAELTAAQQKARKDGSKKNKKQEANVVVTSKEANEKDNSKRDSSSGAAKDNASIGGSSKTNKNTQDNKKDKPVPIAGGKKRETPVTTGGKDKSSIITSTIAEDQPKKKKAKAEPGQADREEPHYTQKVEIHVKIPDDLKDRLADDWDFICRQKKLVKLPCEFTVDKILDEYLVQKVSVKGTTPCKESIVAEFTAGLRCYFNSMLGKHLLYKFERPQYAQLLEEHGDRMMSQLYGAVHLLRMFTLLGRFVSYTALDERSVQLLLSHLHDFLRYMGRNAQFCDRSEYMIAPPDYHRRAM</sequence>
<dbReference type="InterPro" id="IPR008676">
    <property type="entry name" value="MRG"/>
</dbReference>
<dbReference type="OrthoDB" id="124855at2759"/>
<dbReference type="PANTHER" id="PTHR10880">
    <property type="entry name" value="MORTALITY FACTOR 4-LIKE PROTEIN"/>
    <property type="match status" value="1"/>
</dbReference>
<dbReference type="Pfam" id="PF22732">
    <property type="entry name" value="MSL3_chromo-like"/>
    <property type="match status" value="1"/>
</dbReference>
<evidence type="ECO:0000256" key="11">
    <source>
        <dbReference type="SAM" id="MobiDB-lite"/>
    </source>
</evidence>
<evidence type="ECO:0000259" key="12">
    <source>
        <dbReference type="SMART" id="SM00298"/>
    </source>
</evidence>
<dbReference type="FunFam" id="1.10.274.30:FF:000001">
    <property type="entry name" value="Mortality factor 4-like protein 1"/>
    <property type="match status" value="1"/>
</dbReference>
<evidence type="ECO:0000256" key="8">
    <source>
        <dbReference type="ARBA" id="ARBA00023204"/>
    </source>
</evidence>
<keyword evidence="7" id="KW-0233">DNA recombination</keyword>
<dbReference type="InterPro" id="IPR053820">
    <property type="entry name" value="MSL3_chromo-like"/>
</dbReference>
<protein>
    <recommendedName>
        <fullName evidence="10">Mortality factor 4-like protein 1</fullName>
    </recommendedName>
</protein>
<feature type="compositionally biased region" description="Basic and acidic residues" evidence="11">
    <location>
        <begin position="102"/>
        <end position="113"/>
    </location>
</feature>
<dbReference type="GeneID" id="111252347"/>
<dbReference type="CDD" id="cd18983">
    <property type="entry name" value="CBD_MSL3_like"/>
    <property type="match status" value="1"/>
</dbReference>
<keyword evidence="5" id="KW-0805">Transcription regulation</keyword>
<accession>A0A7M7KGP8</accession>
<dbReference type="AlphaFoldDB" id="A0A7M7KGP8"/>
<dbReference type="GO" id="GO:0006281">
    <property type="term" value="P:DNA repair"/>
    <property type="evidence" value="ECO:0007669"/>
    <property type="project" value="UniProtKB-KW"/>
</dbReference>
<dbReference type="OMA" id="HKFFDIE"/>
<evidence type="ECO:0000256" key="7">
    <source>
        <dbReference type="ARBA" id="ARBA00023172"/>
    </source>
</evidence>
<evidence type="ECO:0000313" key="14">
    <source>
        <dbReference type="Proteomes" id="UP000594260"/>
    </source>
</evidence>
<dbReference type="Gene3D" id="2.30.30.140">
    <property type="match status" value="1"/>
</dbReference>
<keyword evidence="9" id="KW-0539">Nucleus</keyword>
<dbReference type="EnsemblMetazoa" id="XM_022810061">
    <property type="protein sequence ID" value="XP_022665796"/>
    <property type="gene ID" value="LOC111252347"/>
</dbReference>
<feature type="domain" description="Chromo" evidence="12">
    <location>
        <begin position="8"/>
        <end position="72"/>
    </location>
</feature>
<keyword evidence="14" id="KW-1185">Reference proteome</keyword>
<dbReference type="InterPro" id="IPR038217">
    <property type="entry name" value="MRG_C_sf"/>
</dbReference>
<evidence type="ECO:0000313" key="13">
    <source>
        <dbReference type="EnsemblMetazoa" id="XP_022665796"/>
    </source>
</evidence>
<dbReference type="PIRSF" id="PIRSF038133">
    <property type="entry name" value="HAT_Nua4_EAF3/MRG15"/>
    <property type="match status" value="1"/>
</dbReference>
<dbReference type="RefSeq" id="XP_022665796.1">
    <property type="nucleotide sequence ID" value="XM_022810061.1"/>
</dbReference>
<evidence type="ECO:0000256" key="10">
    <source>
        <dbReference type="ARBA" id="ARBA00071326"/>
    </source>
</evidence>
<dbReference type="GO" id="GO:0005634">
    <property type="term" value="C:nucleus"/>
    <property type="evidence" value="ECO:0007669"/>
    <property type="project" value="UniProtKB-SubCell"/>
</dbReference>
<name>A0A7M7KGP8_VARDE</name>
<dbReference type="GO" id="GO:0035267">
    <property type="term" value="C:NuA4 histone acetyltransferase complex"/>
    <property type="evidence" value="ECO:0007669"/>
    <property type="project" value="TreeGrafter"/>
</dbReference>
<feature type="compositionally biased region" description="Basic and acidic residues" evidence="11">
    <location>
        <begin position="149"/>
        <end position="163"/>
    </location>
</feature>
<dbReference type="SMART" id="SM00298">
    <property type="entry name" value="CHROMO"/>
    <property type="match status" value="1"/>
</dbReference>
<keyword evidence="4" id="KW-0007">Acetylation</keyword>
<dbReference type="Pfam" id="PF05712">
    <property type="entry name" value="MRG"/>
    <property type="match status" value="1"/>
</dbReference>
<evidence type="ECO:0000256" key="3">
    <source>
        <dbReference type="ARBA" id="ARBA00022853"/>
    </source>
</evidence>
<feature type="region of interest" description="Disordered" evidence="11">
    <location>
        <begin position="74"/>
        <end position="193"/>
    </location>
</feature>
<evidence type="ECO:0000256" key="6">
    <source>
        <dbReference type="ARBA" id="ARBA00023163"/>
    </source>
</evidence>
<organism evidence="13 14">
    <name type="scientific">Varroa destructor</name>
    <name type="common">Honeybee mite</name>
    <dbReference type="NCBI Taxonomy" id="109461"/>
    <lineage>
        <taxon>Eukaryota</taxon>
        <taxon>Metazoa</taxon>
        <taxon>Ecdysozoa</taxon>
        <taxon>Arthropoda</taxon>
        <taxon>Chelicerata</taxon>
        <taxon>Arachnida</taxon>
        <taxon>Acari</taxon>
        <taxon>Parasitiformes</taxon>
        <taxon>Mesostigmata</taxon>
        <taxon>Gamasina</taxon>
        <taxon>Dermanyssoidea</taxon>
        <taxon>Varroidae</taxon>
        <taxon>Varroa</taxon>
    </lineage>
</organism>
<dbReference type="InterPro" id="IPR000953">
    <property type="entry name" value="Chromo/chromo_shadow_dom"/>
</dbReference>
<dbReference type="GO" id="GO:0006310">
    <property type="term" value="P:DNA recombination"/>
    <property type="evidence" value="ECO:0007669"/>
    <property type="project" value="UniProtKB-KW"/>
</dbReference>
<dbReference type="InterPro" id="IPR026541">
    <property type="entry name" value="MRG_dom"/>
</dbReference>
<evidence type="ECO:0000256" key="9">
    <source>
        <dbReference type="ARBA" id="ARBA00023242"/>
    </source>
</evidence>
<dbReference type="Gene3D" id="1.10.274.30">
    <property type="entry name" value="MRG domain"/>
    <property type="match status" value="1"/>
</dbReference>
<dbReference type="Proteomes" id="UP000594260">
    <property type="component" value="Unplaced"/>
</dbReference>
<dbReference type="KEGG" id="vde:111252347"/>
<keyword evidence="6" id="KW-0804">Transcription</keyword>